<protein>
    <submittedName>
        <fullName evidence="2">Uncharacterized protein</fullName>
    </submittedName>
</protein>
<dbReference type="AlphaFoldDB" id="A0A7R9VUA2"/>
<feature type="compositionally biased region" description="Basic and acidic residues" evidence="1">
    <location>
        <begin position="69"/>
        <end position="91"/>
    </location>
</feature>
<gene>
    <name evidence="2" type="ORF">TDUB1175_LOCUS6823</name>
</gene>
<feature type="region of interest" description="Disordered" evidence="1">
    <location>
        <begin position="184"/>
        <end position="215"/>
    </location>
</feature>
<evidence type="ECO:0000313" key="2">
    <source>
        <dbReference type="EMBL" id="CAD8304238.1"/>
    </source>
</evidence>
<name>A0A7R9VUA2_9STRA</name>
<dbReference type="EMBL" id="HBED01013649">
    <property type="protein sequence ID" value="CAD8304238.1"/>
    <property type="molecule type" value="Transcribed_RNA"/>
</dbReference>
<sequence length="234" mass="26499">MISSRQDNIFWEERNSQFRAGSTGVLDVQDPVLVQEQLMILAQIQHQANGRSFALPSERPTSGAHRASSHWDHRSERDNRGRIAAPSERRRGANPPQDDELSEMKRRMRRDENFDEEGPEEVYPGQKLRIRGKRHTWKAIANGNATLVHCAGCARALQVDASAELVYCSKCGAVFPRELELNKEETEVNASASSDGKGPALARREEERRDAGIAERLQEQEFDAARYKTRNFSI</sequence>
<feature type="region of interest" description="Disordered" evidence="1">
    <location>
        <begin position="53"/>
        <end position="104"/>
    </location>
</feature>
<proteinExistence type="predicted"/>
<reference evidence="2" key="1">
    <citation type="submission" date="2021-01" db="EMBL/GenBank/DDBJ databases">
        <authorList>
            <person name="Corre E."/>
            <person name="Pelletier E."/>
            <person name="Niang G."/>
            <person name="Scheremetjew M."/>
            <person name="Finn R."/>
            <person name="Kale V."/>
            <person name="Holt S."/>
            <person name="Cochrane G."/>
            <person name="Meng A."/>
            <person name="Brown T."/>
            <person name="Cohen L."/>
        </authorList>
    </citation>
    <scope>NUCLEOTIDE SEQUENCE</scope>
    <source>
        <strain evidence="2">CCMP147</strain>
    </source>
</reference>
<evidence type="ECO:0000256" key="1">
    <source>
        <dbReference type="SAM" id="MobiDB-lite"/>
    </source>
</evidence>
<feature type="compositionally biased region" description="Basic and acidic residues" evidence="1">
    <location>
        <begin position="202"/>
        <end position="215"/>
    </location>
</feature>
<accession>A0A7R9VUA2</accession>
<organism evidence="2">
    <name type="scientific">Pseudictyota dubia</name>
    <dbReference type="NCBI Taxonomy" id="2749911"/>
    <lineage>
        <taxon>Eukaryota</taxon>
        <taxon>Sar</taxon>
        <taxon>Stramenopiles</taxon>
        <taxon>Ochrophyta</taxon>
        <taxon>Bacillariophyta</taxon>
        <taxon>Mediophyceae</taxon>
        <taxon>Biddulphiophycidae</taxon>
        <taxon>Eupodiscales</taxon>
        <taxon>Odontellaceae</taxon>
        <taxon>Pseudictyota</taxon>
    </lineage>
</organism>